<comment type="caution">
    <text evidence="1">The sequence shown here is derived from an EMBL/GenBank/DDBJ whole genome shotgun (WGS) entry which is preliminary data.</text>
</comment>
<accession>A0ACC2F3X2</accession>
<protein>
    <submittedName>
        <fullName evidence="1">Uncharacterized protein</fullName>
    </submittedName>
</protein>
<keyword evidence="2" id="KW-1185">Reference proteome</keyword>
<evidence type="ECO:0000313" key="2">
    <source>
        <dbReference type="Proteomes" id="UP001157502"/>
    </source>
</evidence>
<name>A0ACC2F3X2_DALPE</name>
<organism evidence="1 2">
    <name type="scientific">Dallia pectoralis</name>
    <name type="common">Alaska blackfish</name>
    <dbReference type="NCBI Taxonomy" id="75939"/>
    <lineage>
        <taxon>Eukaryota</taxon>
        <taxon>Metazoa</taxon>
        <taxon>Chordata</taxon>
        <taxon>Craniata</taxon>
        <taxon>Vertebrata</taxon>
        <taxon>Euteleostomi</taxon>
        <taxon>Actinopterygii</taxon>
        <taxon>Neopterygii</taxon>
        <taxon>Teleostei</taxon>
        <taxon>Protacanthopterygii</taxon>
        <taxon>Esociformes</taxon>
        <taxon>Umbridae</taxon>
        <taxon>Dallia</taxon>
    </lineage>
</organism>
<proteinExistence type="predicted"/>
<sequence length="113" mass="12836">MPCILWLQPVAVGYHRHVEFRRGDSCRPGTKKPGPTRGHTVELNREFFQRGRKSRNRRSEVPSRGRGSAPRTATSIFIHRPPSPGPRIGIVVKQPQPQSFHLHGLQLLWMGEA</sequence>
<reference evidence="1" key="1">
    <citation type="submission" date="2021-05" db="EMBL/GenBank/DDBJ databases">
        <authorList>
            <person name="Pan Q."/>
            <person name="Jouanno E."/>
            <person name="Zahm M."/>
            <person name="Klopp C."/>
            <person name="Cabau C."/>
            <person name="Louis A."/>
            <person name="Berthelot C."/>
            <person name="Parey E."/>
            <person name="Roest Crollius H."/>
            <person name="Montfort J."/>
            <person name="Robinson-Rechavi M."/>
            <person name="Bouchez O."/>
            <person name="Lampietro C."/>
            <person name="Lopez Roques C."/>
            <person name="Donnadieu C."/>
            <person name="Postlethwait J."/>
            <person name="Bobe J."/>
            <person name="Dillon D."/>
            <person name="Chandos A."/>
            <person name="von Hippel F."/>
            <person name="Guiguen Y."/>
        </authorList>
    </citation>
    <scope>NUCLEOTIDE SEQUENCE</scope>
    <source>
        <strain evidence="1">YG-Jan2019</strain>
    </source>
</reference>
<dbReference type="EMBL" id="CM055762">
    <property type="protein sequence ID" value="KAJ7985967.1"/>
    <property type="molecule type" value="Genomic_DNA"/>
</dbReference>
<dbReference type="Proteomes" id="UP001157502">
    <property type="component" value="Chromosome 35"/>
</dbReference>
<evidence type="ECO:0000313" key="1">
    <source>
        <dbReference type="EMBL" id="KAJ7985967.1"/>
    </source>
</evidence>
<gene>
    <name evidence="1" type="ORF">DPEC_G00345950</name>
</gene>